<evidence type="ECO:0000256" key="1">
    <source>
        <dbReference type="ARBA" id="ARBA00000843"/>
    </source>
</evidence>
<comment type="function">
    <text evidence="2">Adenine glycosylase active on G-A mispairs. MutY also corrects error-prone DNA synthesis past GO lesions which are due to the oxidatively damaged form of guanine: 7,8-dihydro-8-oxoguanine (8-oxo-dGTP).</text>
</comment>
<dbReference type="SUPFAM" id="SSF48150">
    <property type="entry name" value="DNA-glycosylase"/>
    <property type="match status" value="1"/>
</dbReference>
<dbReference type="InterPro" id="IPR029119">
    <property type="entry name" value="MutY_C"/>
</dbReference>
<evidence type="ECO:0000256" key="12">
    <source>
        <dbReference type="ARBA" id="ARBA00023204"/>
    </source>
</evidence>
<name>A0ABR5HM05_9BURK</name>
<protein>
    <recommendedName>
        <fullName evidence="5 14">Adenine DNA glycosylase</fullName>
        <ecNumber evidence="4 14">3.2.2.31</ecNumber>
    </recommendedName>
</protein>
<evidence type="ECO:0000256" key="3">
    <source>
        <dbReference type="ARBA" id="ARBA00008343"/>
    </source>
</evidence>
<dbReference type="Pfam" id="PF00730">
    <property type="entry name" value="HhH-GPD"/>
    <property type="match status" value="1"/>
</dbReference>
<dbReference type="Pfam" id="PF14815">
    <property type="entry name" value="NUDIX_4"/>
    <property type="match status" value="1"/>
</dbReference>
<dbReference type="InterPro" id="IPR004036">
    <property type="entry name" value="Endonuclease-III-like_CS2"/>
</dbReference>
<dbReference type="InterPro" id="IPR005760">
    <property type="entry name" value="A/G_AdeGlyc_MutY"/>
</dbReference>
<comment type="similarity">
    <text evidence="3 14">Belongs to the Nth/MutY family.</text>
</comment>
<evidence type="ECO:0000259" key="15">
    <source>
        <dbReference type="SMART" id="SM00478"/>
    </source>
</evidence>
<reference evidence="16 17" key="1">
    <citation type="submission" date="2015-06" db="EMBL/GenBank/DDBJ databases">
        <title>Comparative genomics of Burkholderia leaf nodule symbionts.</title>
        <authorList>
            <person name="Carlier A."/>
            <person name="Eberl L."/>
            <person name="Pinto-Carbo M."/>
        </authorList>
    </citation>
    <scope>NUCLEOTIDE SEQUENCE [LARGE SCALE GENOMIC DNA]</scope>
    <source>
        <strain evidence="16 17">UZHbot3</strain>
    </source>
</reference>
<dbReference type="NCBIfam" id="TIGR01084">
    <property type="entry name" value="mutY"/>
    <property type="match status" value="1"/>
</dbReference>
<dbReference type="InterPro" id="IPR011257">
    <property type="entry name" value="DNA_glycosylase"/>
</dbReference>
<evidence type="ECO:0000256" key="8">
    <source>
        <dbReference type="ARBA" id="ARBA00022763"/>
    </source>
</evidence>
<dbReference type="Gene3D" id="1.10.340.30">
    <property type="entry name" value="Hypothetical protein, domain 2"/>
    <property type="match status" value="1"/>
</dbReference>
<dbReference type="EC" id="3.2.2.31" evidence="4 14"/>
<dbReference type="InterPro" id="IPR015797">
    <property type="entry name" value="NUDIX_hydrolase-like_dom_sf"/>
</dbReference>
<evidence type="ECO:0000256" key="6">
    <source>
        <dbReference type="ARBA" id="ARBA00022485"/>
    </source>
</evidence>
<dbReference type="Proteomes" id="UP000242951">
    <property type="component" value="Unassembled WGS sequence"/>
</dbReference>
<dbReference type="Gene3D" id="1.10.1670.10">
    <property type="entry name" value="Helix-hairpin-Helix base-excision DNA repair enzymes (C-terminal)"/>
    <property type="match status" value="1"/>
</dbReference>
<dbReference type="Gene3D" id="3.90.79.10">
    <property type="entry name" value="Nucleoside Triphosphate Pyrophosphohydrolase"/>
    <property type="match status" value="1"/>
</dbReference>
<dbReference type="InterPro" id="IPR023170">
    <property type="entry name" value="HhH_base_excis_C"/>
</dbReference>
<evidence type="ECO:0000256" key="7">
    <source>
        <dbReference type="ARBA" id="ARBA00022723"/>
    </source>
</evidence>
<evidence type="ECO:0000256" key="2">
    <source>
        <dbReference type="ARBA" id="ARBA00002933"/>
    </source>
</evidence>
<keyword evidence="6" id="KW-0004">4Fe-4S</keyword>
<accession>A0ABR5HM05</accession>
<proteinExistence type="inferred from homology"/>
<evidence type="ECO:0000256" key="4">
    <source>
        <dbReference type="ARBA" id="ARBA00012045"/>
    </source>
</evidence>
<evidence type="ECO:0000256" key="10">
    <source>
        <dbReference type="ARBA" id="ARBA00023004"/>
    </source>
</evidence>
<keyword evidence="17" id="KW-1185">Reference proteome</keyword>
<dbReference type="CDD" id="cd03431">
    <property type="entry name" value="NUDIX_DNA_Glycosylase_C-MutY"/>
    <property type="match status" value="1"/>
</dbReference>
<comment type="catalytic activity">
    <reaction evidence="1 14">
        <text>Hydrolyzes free adenine bases from 7,8-dihydro-8-oxoguanine:adenine mismatched double-stranded DNA, leaving an apurinic site.</text>
        <dbReference type="EC" id="3.2.2.31"/>
    </reaction>
</comment>
<dbReference type="PANTHER" id="PTHR42944:SF1">
    <property type="entry name" value="ADENINE DNA GLYCOSYLASE"/>
    <property type="match status" value="1"/>
</dbReference>
<keyword evidence="12" id="KW-0234">DNA repair</keyword>
<sequence length="353" mass="39011">MLALTDFSSRLIAWQRIRGRHDLPWQNTRDTYRIWLSEIMLQQTQVSTVIPYYARFLERFPTVTDLADAPIGDVMALWAGLGYYSRARNLHKCAQVVAYEHGGTFPQTVDELAELPGIGRSTAAAIASFAFAARATILDGNVKRVLARVFGVAGFPGEKKVESAMWKLAESLLPDAANKEEVTAYTQGLMDLGATLCIRGKPDCTRCPFASDCVAKIEGRQRELPVARPKKAVPTRKTWMLVLKDGDSILLEKRPPTGIWGGLWSLPEALDEASLSAVSESFGGDAELQRLAPLSHTFTHFKLDIEPRLGEARHAPRELRQVETVWAPLSRIDSFGVPAPVRKLLDSLSGSLI</sequence>
<comment type="caution">
    <text evidence="16">The sequence shown here is derived from an EMBL/GenBank/DDBJ whole genome shotgun (WGS) entry which is preliminary data.</text>
</comment>
<evidence type="ECO:0000256" key="5">
    <source>
        <dbReference type="ARBA" id="ARBA00022023"/>
    </source>
</evidence>
<keyword evidence="10 14" id="KW-0408">Iron</keyword>
<evidence type="ECO:0000313" key="17">
    <source>
        <dbReference type="Proteomes" id="UP000242951"/>
    </source>
</evidence>
<keyword evidence="7" id="KW-0479">Metal-binding</keyword>
<dbReference type="EMBL" id="LELG01000093">
    <property type="protein sequence ID" value="KMQ80418.1"/>
    <property type="molecule type" value="Genomic_DNA"/>
</dbReference>
<dbReference type="SMART" id="SM00478">
    <property type="entry name" value="ENDO3c"/>
    <property type="match status" value="1"/>
</dbReference>
<dbReference type="InterPro" id="IPR003265">
    <property type="entry name" value="HhH-GPD_domain"/>
</dbReference>
<evidence type="ECO:0000313" key="16">
    <source>
        <dbReference type="EMBL" id="KMQ80418.1"/>
    </source>
</evidence>
<organism evidence="16 17">
    <name type="scientific">Candidatus Burkholderia pumila</name>
    <dbReference type="NCBI Taxonomy" id="1090375"/>
    <lineage>
        <taxon>Bacteria</taxon>
        <taxon>Pseudomonadati</taxon>
        <taxon>Pseudomonadota</taxon>
        <taxon>Betaproteobacteria</taxon>
        <taxon>Burkholderiales</taxon>
        <taxon>Burkholderiaceae</taxon>
        <taxon>Burkholderia</taxon>
    </lineage>
</organism>
<dbReference type="InterPro" id="IPR000445">
    <property type="entry name" value="HhH_motif"/>
</dbReference>
<evidence type="ECO:0000256" key="9">
    <source>
        <dbReference type="ARBA" id="ARBA00022801"/>
    </source>
</evidence>
<keyword evidence="9" id="KW-0378">Hydrolase</keyword>
<comment type="cofactor">
    <cofactor evidence="14">
        <name>[4Fe-4S] cluster</name>
        <dbReference type="ChEBI" id="CHEBI:49883"/>
    </cofactor>
    <text evidence="14">Binds 1 [4Fe-4S] cluster.</text>
</comment>
<evidence type="ECO:0000256" key="13">
    <source>
        <dbReference type="ARBA" id="ARBA00023295"/>
    </source>
</evidence>
<dbReference type="Pfam" id="PF00633">
    <property type="entry name" value="HHH"/>
    <property type="match status" value="1"/>
</dbReference>
<keyword evidence="8 14" id="KW-0227">DNA damage</keyword>
<gene>
    <name evidence="16" type="ORF">BPMI_04836</name>
</gene>
<dbReference type="SUPFAM" id="SSF55811">
    <property type="entry name" value="Nudix"/>
    <property type="match status" value="1"/>
</dbReference>
<dbReference type="PROSITE" id="PS01155">
    <property type="entry name" value="ENDONUCLEASE_III_2"/>
    <property type="match status" value="1"/>
</dbReference>
<dbReference type="PANTHER" id="PTHR42944">
    <property type="entry name" value="ADENINE DNA GLYCOSYLASE"/>
    <property type="match status" value="1"/>
</dbReference>
<dbReference type="CDD" id="cd00056">
    <property type="entry name" value="ENDO3c"/>
    <property type="match status" value="1"/>
</dbReference>
<dbReference type="InterPro" id="IPR044298">
    <property type="entry name" value="MIG/MutY"/>
</dbReference>
<evidence type="ECO:0000256" key="14">
    <source>
        <dbReference type="RuleBase" id="RU365096"/>
    </source>
</evidence>
<evidence type="ECO:0000256" key="11">
    <source>
        <dbReference type="ARBA" id="ARBA00023014"/>
    </source>
</evidence>
<keyword evidence="11" id="KW-0411">Iron-sulfur</keyword>
<keyword evidence="13 14" id="KW-0326">Glycosidase</keyword>
<feature type="domain" description="HhH-GPD" evidence="15">
    <location>
        <begin position="40"/>
        <end position="195"/>
    </location>
</feature>